<evidence type="ECO:0000313" key="1">
    <source>
        <dbReference type="EMBL" id="CRL61242.1"/>
    </source>
</evidence>
<sequence>MALNEGQIITYMVDEVVNTIENNCPMAQRVGKYTPPAGEMQRSQNTFWMPVEQEAPTQPGWDLTKKETSILELSVKCNMGVPDNDFFGLRADDVRDETSLRRRIRASGLKLANNVETSIAKQAADTASLVIADAGDLSNGADSWGFVSLAESLIFSRELNRNEGLSYFFNPDDYLKAGYNLVGKDLYGRIQEEAYKSGTIQKQVAGFEDVLRSPKLPTLKAATATGVTVDGAQKFKPEAWKEDVDGNRENVDNRTAVVKVSDGSAFKRGDKISFAGVKFISQMAKDLLTQDATFAVVGVEGNNITIMPKPIALDDVDLKPEERAYANVNTSLAAGAAISVINVKTAKTNIFWADDSITLLSQPIPLNHSLFSGMKTESFSIPSVGLNGVVAYQGDISTLEGKCRIAVWYSACTKRPEAVGVGLTGQK</sequence>
<protein>
    <submittedName>
        <fullName evidence="1">p22 coat protein-gene protein 5</fullName>
    </submittedName>
</protein>
<organism evidence="1 2">
    <name type="scientific">Proteus penneri</name>
    <dbReference type="NCBI Taxonomy" id="102862"/>
    <lineage>
        <taxon>Bacteria</taxon>
        <taxon>Pseudomonadati</taxon>
        <taxon>Pseudomonadota</taxon>
        <taxon>Gammaproteobacteria</taxon>
        <taxon>Enterobacterales</taxon>
        <taxon>Morganellaceae</taxon>
        <taxon>Proteus</taxon>
    </lineage>
</organism>
<dbReference type="AlphaFoldDB" id="A0A0G4Q5P2"/>
<dbReference type="Pfam" id="PF11651">
    <property type="entry name" value="P22_CoatProtein"/>
    <property type="match status" value="1"/>
</dbReference>
<dbReference type="InterPro" id="IPR024659">
    <property type="entry name" value="Phage_coat_Gp5"/>
</dbReference>
<proteinExistence type="predicted"/>
<dbReference type="Gene3D" id="2.40.30.240">
    <property type="match status" value="1"/>
</dbReference>
<dbReference type="RefSeq" id="WP_072063464.1">
    <property type="nucleotide sequence ID" value="NZ_CVRY01000002.1"/>
</dbReference>
<name>A0A0G4Q5P2_9GAMM</name>
<keyword evidence="1" id="KW-0167">Capsid protein</keyword>
<dbReference type="EMBL" id="CVRY01000002">
    <property type="protein sequence ID" value="CRL61242.1"/>
    <property type="molecule type" value="Genomic_DNA"/>
</dbReference>
<keyword evidence="1" id="KW-0946">Virion</keyword>
<accession>A0A0G4Q5P2</accession>
<gene>
    <name evidence="1" type="ORF">BN1804_01381</name>
</gene>
<reference evidence="2" key="1">
    <citation type="submission" date="2015-06" db="EMBL/GenBank/DDBJ databases">
        <authorList>
            <person name="Urmite Genomes"/>
        </authorList>
    </citation>
    <scope>NUCLEOTIDE SEQUENCE [LARGE SCALE GENOMIC DNA]</scope>
    <source>
        <strain evidence="2">CSUR P1867</strain>
    </source>
</reference>
<dbReference type="Proteomes" id="UP000183920">
    <property type="component" value="Unassembled WGS sequence"/>
</dbReference>
<evidence type="ECO:0000313" key="2">
    <source>
        <dbReference type="Proteomes" id="UP000183920"/>
    </source>
</evidence>